<name>A0A494XED0_9BURK</name>
<evidence type="ECO:0000256" key="1">
    <source>
        <dbReference type="SAM" id="Phobius"/>
    </source>
</evidence>
<reference evidence="2 3" key="1">
    <citation type="submission" date="2018-10" db="EMBL/GenBank/DDBJ databases">
        <title>Paraburkholderia sp. 7MK8-2, isolated from soil.</title>
        <authorList>
            <person name="Gao Z.-H."/>
            <person name="Qiu L.-H."/>
        </authorList>
    </citation>
    <scope>NUCLEOTIDE SEQUENCE [LARGE SCALE GENOMIC DNA]</scope>
    <source>
        <strain evidence="2 3">7MK8-2</strain>
    </source>
</reference>
<proteinExistence type="predicted"/>
<sequence length="376" mass="39932">MKQDAFIQQLRQELDSLPKAEVDEIIADYREYIGDALAAGRSEQEVITALGDPVKLARELKAQASYRKWQQSRSFENLAHVIVSIAGLGLLNAMLLVPFMIYLSLLTACYAASIAFAIGGLIAAVGIGSHHLFGWPSFNAVPVVVMSHGHDHAEAADGASDDANDGLAANIKDIKIEKDVFVLTPKEGNDLSINTNAGGIEISRKNGKLEIVAANEGARALLIKGADGTVSIRRADATALELKSVDGSHMTLARSGKDGKSSIWEVSSGDGDHVRLEQDEKGKPKSLAIESGSDAIVIDGDHAALVGGKDRINISASSSMGGITFGSAVGMFAGGVIGLLLCIWLTRKTWRALVRYVHRQIDKISARLDSPGQAAR</sequence>
<protein>
    <submittedName>
        <fullName evidence="2">DUF1700 domain-containing protein</fullName>
    </submittedName>
</protein>
<evidence type="ECO:0000313" key="3">
    <source>
        <dbReference type="Proteomes" id="UP000280434"/>
    </source>
</evidence>
<dbReference type="Proteomes" id="UP000280434">
    <property type="component" value="Unassembled WGS sequence"/>
</dbReference>
<keyword evidence="1" id="KW-0812">Transmembrane</keyword>
<keyword evidence="1" id="KW-1133">Transmembrane helix</keyword>
<feature type="transmembrane region" description="Helical" evidence="1">
    <location>
        <begin position="77"/>
        <end position="95"/>
    </location>
</feature>
<accession>A0A494XED0</accession>
<dbReference type="OrthoDB" id="9804829at2"/>
<dbReference type="RefSeq" id="WP_121279624.1">
    <property type="nucleotide sequence ID" value="NZ_RBZV01000008.1"/>
</dbReference>
<organism evidence="2 3">
    <name type="scientific">Trinickia fusca</name>
    <dbReference type="NCBI Taxonomy" id="2419777"/>
    <lineage>
        <taxon>Bacteria</taxon>
        <taxon>Pseudomonadati</taxon>
        <taxon>Pseudomonadota</taxon>
        <taxon>Betaproteobacteria</taxon>
        <taxon>Burkholderiales</taxon>
        <taxon>Burkholderiaceae</taxon>
        <taxon>Trinickia</taxon>
    </lineage>
</organism>
<feature type="transmembrane region" description="Helical" evidence="1">
    <location>
        <begin position="323"/>
        <end position="346"/>
    </location>
</feature>
<keyword evidence="3" id="KW-1185">Reference proteome</keyword>
<evidence type="ECO:0000313" key="2">
    <source>
        <dbReference type="EMBL" id="RKP45953.1"/>
    </source>
</evidence>
<dbReference type="Pfam" id="PF22564">
    <property type="entry name" value="HAAS"/>
    <property type="match status" value="1"/>
</dbReference>
<feature type="transmembrane region" description="Helical" evidence="1">
    <location>
        <begin position="101"/>
        <end position="127"/>
    </location>
</feature>
<dbReference type="AlphaFoldDB" id="A0A494XED0"/>
<gene>
    <name evidence="2" type="ORF">D7S89_18405</name>
</gene>
<keyword evidence="1" id="KW-0472">Membrane</keyword>
<comment type="caution">
    <text evidence="2">The sequence shown here is derived from an EMBL/GenBank/DDBJ whole genome shotgun (WGS) entry which is preliminary data.</text>
</comment>
<dbReference type="EMBL" id="RBZV01000008">
    <property type="protein sequence ID" value="RKP45953.1"/>
    <property type="molecule type" value="Genomic_DNA"/>
</dbReference>